<organism evidence="1 2">
    <name type="scientific">Noviherbaspirillum suwonense</name>
    <dbReference type="NCBI Taxonomy" id="1224511"/>
    <lineage>
        <taxon>Bacteria</taxon>
        <taxon>Pseudomonadati</taxon>
        <taxon>Pseudomonadota</taxon>
        <taxon>Betaproteobacteria</taxon>
        <taxon>Burkholderiales</taxon>
        <taxon>Oxalobacteraceae</taxon>
        <taxon>Noviherbaspirillum</taxon>
    </lineage>
</organism>
<dbReference type="InterPro" id="IPR052025">
    <property type="entry name" value="Xyloglucanase_GH74"/>
</dbReference>
<dbReference type="Proteomes" id="UP001158049">
    <property type="component" value="Unassembled WGS sequence"/>
</dbReference>
<comment type="caution">
    <text evidence="1">The sequence shown here is derived from an EMBL/GenBank/DDBJ whole genome shotgun (WGS) entry which is preliminary data.</text>
</comment>
<sequence length="301" mass="31600">MHISQNTTLELVSRRLRRAGVAFAIGVALITQGGAYAAGQQSSGLSVKSNAVALEYQPAAKALVKATTKALFVSTDEGLSWTERALPPPLKGKAVNIAASARDAGLLFISAPGAGVLRSRDGGKTWNPVNKGLPGLQVTALTTHSEQGGTVYAYVVGKGIFRSQDAGAQWRLMDRGPRQGINAFVHSSMPGSMETGWLFAATADGVWRSMDCFCGWHRAGDTKGSFDAVTYDPAQPERVYAAGHSGVIISTDGGEQWSAITAPPVKAAALVASPAGVLYAAGKDRIYRSKDHGATWERVDA</sequence>
<evidence type="ECO:0000313" key="1">
    <source>
        <dbReference type="EMBL" id="SMP81443.1"/>
    </source>
</evidence>
<dbReference type="PANTHER" id="PTHR43739:SF5">
    <property type="entry name" value="EXO-ALPHA-SIALIDASE"/>
    <property type="match status" value="1"/>
</dbReference>
<dbReference type="CDD" id="cd15482">
    <property type="entry name" value="Sialidase_non-viral"/>
    <property type="match status" value="2"/>
</dbReference>
<reference evidence="1 2" key="1">
    <citation type="submission" date="2017-05" db="EMBL/GenBank/DDBJ databases">
        <authorList>
            <person name="Varghese N."/>
            <person name="Submissions S."/>
        </authorList>
    </citation>
    <scope>NUCLEOTIDE SEQUENCE [LARGE SCALE GENOMIC DNA]</scope>
    <source>
        <strain evidence="1 2">DSM 26001</strain>
    </source>
</reference>
<evidence type="ECO:0000313" key="2">
    <source>
        <dbReference type="Proteomes" id="UP001158049"/>
    </source>
</evidence>
<dbReference type="Gene3D" id="2.130.10.10">
    <property type="entry name" value="YVTN repeat-like/Quinoprotein amine dehydrogenase"/>
    <property type="match status" value="2"/>
</dbReference>
<dbReference type="EMBL" id="FXUL01000044">
    <property type="protein sequence ID" value="SMP81443.1"/>
    <property type="molecule type" value="Genomic_DNA"/>
</dbReference>
<name>A0ABY1QWQ9_9BURK</name>
<dbReference type="RefSeq" id="WP_283445660.1">
    <property type="nucleotide sequence ID" value="NZ_FXUL01000044.1"/>
</dbReference>
<keyword evidence="2" id="KW-1185">Reference proteome</keyword>
<proteinExistence type="predicted"/>
<protein>
    <submittedName>
        <fullName evidence="1">BNR/Asp-box repeat-containing protein</fullName>
    </submittedName>
</protein>
<gene>
    <name evidence="1" type="ORF">SAMN06295970_14410</name>
</gene>
<accession>A0ABY1QWQ9</accession>
<dbReference type="SUPFAM" id="SSF110296">
    <property type="entry name" value="Oligoxyloglucan reducing end-specific cellobiohydrolase"/>
    <property type="match status" value="1"/>
</dbReference>
<dbReference type="InterPro" id="IPR015943">
    <property type="entry name" value="WD40/YVTN_repeat-like_dom_sf"/>
</dbReference>
<dbReference type="PANTHER" id="PTHR43739">
    <property type="entry name" value="XYLOGLUCANASE (EUROFUNG)"/>
    <property type="match status" value="1"/>
</dbReference>